<dbReference type="EMBL" id="VSSQ01039968">
    <property type="protein sequence ID" value="MPM93115.1"/>
    <property type="molecule type" value="Genomic_DNA"/>
</dbReference>
<organism evidence="2">
    <name type="scientific">bioreactor metagenome</name>
    <dbReference type="NCBI Taxonomy" id="1076179"/>
    <lineage>
        <taxon>unclassified sequences</taxon>
        <taxon>metagenomes</taxon>
        <taxon>ecological metagenomes</taxon>
    </lineage>
</organism>
<comment type="caution">
    <text evidence="2">The sequence shown here is derived from an EMBL/GenBank/DDBJ whole genome shotgun (WGS) entry which is preliminary data.</text>
</comment>
<accession>A0A645DV03</accession>
<gene>
    <name evidence="2" type="ORF">SDC9_140251</name>
</gene>
<evidence type="ECO:0000313" key="2">
    <source>
        <dbReference type="EMBL" id="MPM93115.1"/>
    </source>
</evidence>
<evidence type="ECO:0000256" key="1">
    <source>
        <dbReference type="SAM" id="MobiDB-lite"/>
    </source>
</evidence>
<feature type="compositionally biased region" description="Basic residues" evidence="1">
    <location>
        <begin position="15"/>
        <end position="26"/>
    </location>
</feature>
<dbReference type="AlphaFoldDB" id="A0A645DV03"/>
<protein>
    <submittedName>
        <fullName evidence="2">Uncharacterized protein</fullName>
    </submittedName>
</protein>
<reference evidence="2" key="1">
    <citation type="submission" date="2019-08" db="EMBL/GenBank/DDBJ databases">
        <authorList>
            <person name="Kucharzyk K."/>
            <person name="Murdoch R.W."/>
            <person name="Higgins S."/>
            <person name="Loffler F."/>
        </authorList>
    </citation>
    <scope>NUCLEOTIDE SEQUENCE</scope>
</reference>
<sequence length="204" mass="21850">MHHLSTREVVETDHHRQRRLGGARQHAHAAEVRLDLHRLDVLQHGLEDGRCAVGDGHTLSDHGVNQRLGVFGSVAARQHDLVGQQRGGLWQAPALPVEHGRDEHDAVVQRHAQIGGHGRGVQIDAAVRVVHALGLACGAGGIAGAVGRGFVDLGPVDLRVGGGQQVFVVQQRFQRGLDLVQRLVGHDNPALDLGRIRCDGFGKG</sequence>
<feature type="region of interest" description="Disordered" evidence="1">
    <location>
        <begin position="1"/>
        <end position="26"/>
    </location>
</feature>
<proteinExistence type="predicted"/>
<feature type="compositionally biased region" description="Basic and acidic residues" evidence="1">
    <location>
        <begin position="1"/>
        <end position="14"/>
    </location>
</feature>
<name>A0A645DV03_9ZZZZ</name>